<dbReference type="Pfam" id="PF00849">
    <property type="entry name" value="PseudoU_synth_2"/>
    <property type="match status" value="1"/>
</dbReference>
<comment type="caution">
    <text evidence="4">The sequence shown here is derived from an EMBL/GenBank/DDBJ whole genome shotgun (WGS) entry which is preliminary data.</text>
</comment>
<feature type="compositionally biased region" description="Low complexity" evidence="2">
    <location>
        <begin position="390"/>
        <end position="406"/>
    </location>
</feature>
<dbReference type="InterPro" id="IPR020103">
    <property type="entry name" value="PsdUridine_synth_cat_dom_sf"/>
</dbReference>
<accession>A0ABP1FXR0</accession>
<evidence type="ECO:0000256" key="1">
    <source>
        <dbReference type="ARBA" id="ARBA00010876"/>
    </source>
</evidence>
<feature type="compositionally biased region" description="Polar residues" evidence="2">
    <location>
        <begin position="44"/>
        <end position="53"/>
    </location>
</feature>
<feature type="region of interest" description="Disordered" evidence="2">
    <location>
        <begin position="38"/>
        <end position="61"/>
    </location>
</feature>
<feature type="compositionally biased region" description="Basic and acidic residues" evidence="2">
    <location>
        <begin position="451"/>
        <end position="463"/>
    </location>
</feature>
<feature type="region of interest" description="Disordered" evidence="2">
    <location>
        <begin position="451"/>
        <end position="488"/>
    </location>
</feature>
<feature type="domain" description="Pseudouridine synthase RsuA/RluA-like" evidence="3">
    <location>
        <begin position="197"/>
        <end position="337"/>
    </location>
</feature>
<feature type="region of interest" description="Disordered" evidence="2">
    <location>
        <begin position="75"/>
        <end position="95"/>
    </location>
</feature>
<dbReference type="Proteomes" id="UP001497392">
    <property type="component" value="Unassembled WGS sequence"/>
</dbReference>
<evidence type="ECO:0000256" key="2">
    <source>
        <dbReference type="SAM" id="MobiDB-lite"/>
    </source>
</evidence>
<evidence type="ECO:0000313" key="5">
    <source>
        <dbReference type="Proteomes" id="UP001497392"/>
    </source>
</evidence>
<dbReference type="CDD" id="cd02869">
    <property type="entry name" value="PseudoU_synth_RluA_like"/>
    <property type="match status" value="1"/>
</dbReference>
<comment type="similarity">
    <text evidence="1">Belongs to the pseudouridine synthase RluA family.</text>
</comment>
<dbReference type="PANTHER" id="PTHR21600">
    <property type="entry name" value="MITOCHONDRIAL RNA PSEUDOURIDINE SYNTHASE"/>
    <property type="match status" value="1"/>
</dbReference>
<feature type="compositionally biased region" description="Polar residues" evidence="2">
    <location>
        <begin position="78"/>
        <end position="87"/>
    </location>
</feature>
<dbReference type="PANTHER" id="PTHR21600:SF87">
    <property type="entry name" value="RNA PSEUDOURIDYLATE SYNTHASE DOMAIN-CONTAINING PROTEIN 1"/>
    <property type="match status" value="1"/>
</dbReference>
<evidence type="ECO:0000259" key="3">
    <source>
        <dbReference type="Pfam" id="PF00849"/>
    </source>
</evidence>
<organism evidence="4 5">
    <name type="scientific">Coccomyxa viridis</name>
    <dbReference type="NCBI Taxonomy" id="1274662"/>
    <lineage>
        <taxon>Eukaryota</taxon>
        <taxon>Viridiplantae</taxon>
        <taxon>Chlorophyta</taxon>
        <taxon>core chlorophytes</taxon>
        <taxon>Trebouxiophyceae</taxon>
        <taxon>Trebouxiophyceae incertae sedis</taxon>
        <taxon>Coccomyxaceae</taxon>
        <taxon>Coccomyxa</taxon>
    </lineage>
</organism>
<protein>
    <submittedName>
        <fullName evidence="4">G5336 protein</fullName>
    </submittedName>
</protein>
<dbReference type="Gene3D" id="3.30.2350.10">
    <property type="entry name" value="Pseudouridine synthase"/>
    <property type="match status" value="1"/>
</dbReference>
<feature type="region of interest" description="Disordered" evidence="2">
    <location>
        <begin position="390"/>
        <end position="419"/>
    </location>
</feature>
<dbReference type="EMBL" id="CAXHTA020000007">
    <property type="protein sequence ID" value="CAL5222907.1"/>
    <property type="molecule type" value="Genomic_DNA"/>
</dbReference>
<name>A0ABP1FXR0_9CHLO</name>
<sequence length="538" mass="57966">MPSIDFQSAGSFPLLSGYSSKLDRAALRKEGRTCCKGVRKAPVSSATRTQMPEQKSAKQPDEAAILSRLTLAEEHQQAELQGSSSGTPAAGDRAALSPREHFEVAASGVYPAGSPPCPLPEAVLQLFPQQFTSVTSAKRACRRGEIWLDGTKLKTKSQKLVHGGQTVQWLQRMQGGERLQDMSVPAGLHVVYEDADLACVAKPQGMPVAGKGGQLDLQTALPRILNPGQGTGALWRPRYVHRLDQPTGGLVMVAKSRPALSALSAAFSQREVKKTYLALVCGRLVGRGSVQYPLEGKPCLTMYQVLGHTRSARHNWVTTVKLSPHTGRRHQLRRHMALIGHPVVNDKQYTYGFATQMLRTGSTAQGGGQGSQGATEECIEAECDADAEACTPDEASDSCSRSSDSSQEAPAAENNSADIALGRFGREPAARSDSSSPDPDVLSAATAVQRWEMDHSHSKRESRSTTAELPAQAAGGLSLQRPMRPGQDNDVDASSLCLWAVGLSLTHPRTGALMNFEVEEPPLFDAVREREFQAWREL</sequence>
<dbReference type="SUPFAM" id="SSF55120">
    <property type="entry name" value="Pseudouridine synthase"/>
    <property type="match status" value="1"/>
</dbReference>
<reference evidence="4 5" key="1">
    <citation type="submission" date="2024-06" db="EMBL/GenBank/DDBJ databases">
        <authorList>
            <person name="Kraege A."/>
            <person name="Thomma B."/>
        </authorList>
    </citation>
    <scope>NUCLEOTIDE SEQUENCE [LARGE SCALE GENOMIC DNA]</scope>
</reference>
<dbReference type="InterPro" id="IPR050188">
    <property type="entry name" value="RluA_PseudoU_synthase"/>
</dbReference>
<dbReference type="InterPro" id="IPR006145">
    <property type="entry name" value="PsdUridine_synth_RsuA/RluA"/>
</dbReference>
<gene>
    <name evidence="4" type="primary">g5336</name>
    <name evidence="4" type="ORF">VP750_LOCUS4566</name>
</gene>
<evidence type="ECO:0000313" key="4">
    <source>
        <dbReference type="EMBL" id="CAL5222907.1"/>
    </source>
</evidence>
<keyword evidence="5" id="KW-1185">Reference proteome</keyword>
<proteinExistence type="inferred from homology"/>